<reference evidence="7 8" key="1">
    <citation type="submission" date="2016-10" db="EMBL/GenBank/DDBJ databases">
        <authorList>
            <person name="de Groot N.N."/>
        </authorList>
    </citation>
    <scope>NUCLEOTIDE SEQUENCE [LARGE SCALE GENOMIC DNA]</scope>
    <source>
        <strain evidence="7 8">DSM 21228</strain>
    </source>
</reference>
<accession>A0A1H4G6J0</accession>
<evidence type="ECO:0000256" key="3">
    <source>
        <dbReference type="PIRSR" id="PIRSR603782-1"/>
    </source>
</evidence>
<dbReference type="SUPFAM" id="SSF52833">
    <property type="entry name" value="Thioredoxin-like"/>
    <property type="match status" value="1"/>
</dbReference>
<dbReference type="GO" id="GO:0046872">
    <property type="term" value="F:metal ion binding"/>
    <property type="evidence" value="ECO:0007669"/>
    <property type="project" value="UniProtKB-KW"/>
</dbReference>
<keyword evidence="8" id="KW-1185">Reference proteome</keyword>
<dbReference type="EMBL" id="FNQP01000028">
    <property type="protein sequence ID" value="SEB04660.1"/>
    <property type="molecule type" value="Genomic_DNA"/>
</dbReference>
<proteinExistence type="inferred from homology"/>
<evidence type="ECO:0000259" key="6">
    <source>
        <dbReference type="PROSITE" id="PS51352"/>
    </source>
</evidence>
<keyword evidence="5" id="KW-0472">Membrane</keyword>
<dbReference type="OrthoDB" id="9790194at2"/>
<dbReference type="STRING" id="525918.SAMN05660964_03274"/>
<comment type="similarity">
    <text evidence="1">Belongs to the SCO1/2 family.</text>
</comment>
<dbReference type="Proteomes" id="UP000199397">
    <property type="component" value="Unassembled WGS sequence"/>
</dbReference>
<keyword evidence="2 3" id="KW-0186">Copper</keyword>
<evidence type="ECO:0000256" key="1">
    <source>
        <dbReference type="ARBA" id="ARBA00010996"/>
    </source>
</evidence>
<feature type="transmembrane region" description="Helical" evidence="5">
    <location>
        <begin position="17"/>
        <end position="37"/>
    </location>
</feature>
<feature type="binding site" evidence="3">
    <location>
        <position position="182"/>
    </location>
    <ligand>
        <name>Cu cation</name>
        <dbReference type="ChEBI" id="CHEBI:23378"/>
    </ligand>
</feature>
<dbReference type="InterPro" id="IPR036249">
    <property type="entry name" value="Thioredoxin-like_sf"/>
</dbReference>
<evidence type="ECO:0000256" key="5">
    <source>
        <dbReference type="SAM" id="Phobius"/>
    </source>
</evidence>
<keyword evidence="5" id="KW-1133">Transmembrane helix</keyword>
<dbReference type="InterPro" id="IPR013766">
    <property type="entry name" value="Thioredoxin_domain"/>
</dbReference>
<feature type="disulfide bond" description="Redox-active" evidence="4">
    <location>
        <begin position="92"/>
        <end position="96"/>
    </location>
</feature>
<dbReference type="PANTHER" id="PTHR12151">
    <property type="entry name" value="ELECTRON TRANSPORT PROTIN SCO1/SENC FAMILY MEMBER"/>
    <property type="match status" value="1"/>
</dbReference>
<feature type="binding site" evidence="3">
    <location>
        <position position="92"/>
    </location>
    <ligand>
        <name>Cu cation</name>
        <dbReference type="ChEBI" id="CHEBI:23378"/>
    </ligand>
</feature>
<evidence type="ECO:0000313" key="7">
    <source>
        <dbReference type="EMBL" id="SEB04660.1"/>
    </source>
</evidence>
<organism evidence="7 8">
    <name type="scientific">Thiothrix caldifontis</name>
    <dbReference type="NCBI Taxonomy" id="525918"/>
    <lineage>
        <taxon>Bacteria</taxon>
        <taxon>Pseudomonadati</taxon>
        <taxon>Pseudomonadota</taxon>
        <taxon>Gammaproteobacteria</taxon>
        <taxon>Thiotrichales</taxon>
        <taxon>Thiotrichaceae</taxon>
        <taxon>Thiothrix</taxon>
    </lineage>
</organism>
<gene>
    <name evidence="7" type="ORF">SAMN05660964_03274</name>
</gene>
<dbReference type="PANTHER" id="PTHR12151:SF25">
    <property type="entry name" value="LINALOOL DEHYDRATASE_ISOMERASE DOMAIN-CONTAINING PROTEIN"/>
    <property type="match status" value="1"/>
</dbReference>
<keyword evidence="3" id="KW-0479">Metal-binding</keyword>
<name>A0A1H4G6J0_9GAMM</name>
<dbReference type="FunFam" id="3.40.30.10:FF:000013">
    <property type="entry name" value="Blast:Protein SCO1 homolog, mitochondrial"/>
    <property type="match status" value="1"/>
</dbReference>
<dbReference type="Gene3D" id="3.40.30.10">
    <property type="entry name" value="Glutaredoxin"/>
    <property type="match status" value="1"/>
</dbReference>
<dbReference type="InterPro" id="IPR003782">
    <property type="entry name" value="SCO1/SenC"/>
</dbReference>
<evidence type="ECO:0000256" key="4">
    <source>
        <dbReference type="PIRSR" id="PIRSR603782-2"/>
    </source>
</evidence>
<keyword evidence="5" id="KW-0812">Transmembrane</keyword>
<evidence type="ECO:0000313" key="8">
    <source>
        <dbReference type="Proteomes" id="UP000199397"/>
    </source>
</evidence>
<dbReference type="Pfam" id="PF02630">
    <property type="entry name" value="SCO1-SenC"/>
    <property type="match status" value="1"/>
</dbReference>
<evidence type="ECO:0000256" key="2">
    <source>
        <dbReference type="ARBA" id="ARBA00023008"/>
    </source>
</evidence>
<keyword evidence="4" id="KW-1015">Disulfide bond</keyword>
<feature type="binding site" evidence="3">
    <location>
        <position position="96"/>
    </location>
    <ligand>
        <name>Cu cation</name>
        <dbReference type="ChEBI" id="CHEBI:23378"/>
    </ligand>
</feature>
<dbReference type="PROSITE" id="PS51352">
    <property type="entry name" value="THIOREDOXIN_2"/>
    <property type="match status" value="1"/>
</dbReference>
<protein>
    <submittedName>
        <fullName evidence="7">Protein SCO1/2</fullName>
    </submittedName>
</protein>
<dbReference type="AlphaFoldDB" id="A0A1H4G6J0"/>
<dbReference type="CDD" id="cd02968">
    <property type="entry name" value="SCO"/>
    <property type="match status" value="1"/>
</dbReference>
<sequence>MLCSNDAKFGDNRLKKIPLLVAALAFVVGIVAAQYLLSTNVPPTATPSGSTRVPVVAGKFGGDFTLTQAGKPTKLSDFSGKVVVLYFGYASCPDICPTTLAIISAGLKKLSAEELAQVQPLFVSVDPERDNGERLNTYAQHFHPNIKGVTGTAEEVQQAAQQYGAFFSKVTSTSAMGYMIDHTSNTYLISKDGQFVTILPHEMTPDTVAASIREALKLQPD</sequence>
<feature type="domain" description="Thioredoxin" evidence="6">
    <location>
        <begin position="35"/>
        <end position="217"/>
    </location>
</feature>